<dbReference type="GO" id="GO:0055085">
    <property type="term" value="P:transmembrane transport"/>
    <property type="evidence" value="ECO:0007669"/>
    <property type="project" value="InterPro"/>
</dbReference>
<comment type="caution">
    <text evidence="9">The sequence shown here is derived from an EMBL/GenBank/DDBJ whole genome shotgun (WGS) entry which is preliminary data.</text>
</comment>
<evidence type="ECO:0000256" key="2">
    <source>
        <dbReference type="ARBA" id="ARBA00010145"/>
    </source>
</evidence>
<dbReference type="STRING" id="270498.CHK_0009"/>
<evidence type="ECO:0000256" key="7">
    <source>
        <dbReference type="ARBA" id="ARBA00023136"/>
    </source>
</evidence>
<keyword evidence="5 8" id="KW-0812">Transmembrane</keyword>
<dbReference type="Proteomes" id="UP000034076">
    <property type="component" value="Unassembled WGS sequence"/>
</dbReference>
<dbReference type="Gene3D" id="1.20.1530.20">
    <property type="match status" value="1"/>
</dbReference>
<evidence type="ECO:0000313" key="9">
    <source>
        <dbReference type="EMBL" id="KKI52475.1"/>
    </source>
</evidence>
<protein>
    <submittedName>
        <fullName evidence="9">Transporter</fullName>
    </submittedName>
</protein>
<dbReference type="InterPro" id="IPR038770">
    <property type="entry name" value="Na+/solute_symporter_sf"/>
</dbReference>
<feature type="transmembrane region" description="Helical" evidence="8">
    <location>
        <begin position="186"/>
        <end position="210"/>
    </location>
</feature>
<evidence type="ECO:0000313" key="10">
    <source>
        <dbReference type="Proteomes" id="UP000034076"/>
    </source>
</evidence>
<comment type="subcellular location">
    <subcellularLocation>
        <location evidence="1">Cell membrane</location>
        <topology evidence="1">Multi-pass membrane protein</topology>
    </subcellularLocation>
</comment>
<dbReference type="GO" id="GO:0005886">
    <property type="term" value="C:plasma membrane"/>
    <property type="evidence" value="ECO:0007669"/>
    <property type="project" value="UniProtKB-SubCell"/>
</dbReference>
<reference evidence="9 10" key="1">
    <citation type="submission" date="2015-04" db="EMBL/GenBank/DDBJ databases">
        <title>Draft genome sequence of bacteremic isolate Catabacter hongkongensis type strain HKU16T.</title>
        <authorList>
            <person name="Lau S.K."/>
            <person name="Teng J.L."/>
            <person name="Huang Y."/>
            <person name="Curreem S.O."/>
            <person name="Tsui S.K."/>
            <person name="Woo P.C."/>
        </authorList>
    </citation>
    <scope>NUCLEOTIDE SEQUENCE [LARGE SCALE GENOMIC DNA]</scope>
    <source>
        <strain evidence="9 10">HKU16</strain>
    </source>
</reference>
<feature type="transmembrane region" description="Helical" evidence="8">
    <location>
        <begin position="282"/>
        <end position="302"/>
    </location>
</feature>
<feature type="transmembrane region" description="Helical" evidence="8">
    <location>
        <begin position="250"/>
        <end position="270"/>
    </location>
</feature>
<feature type="transmembrane region" description="Helical" evidence="8">
    <location>
        <begin position="62"/>
        <end position="82"/>
    </location>
</feature>
<dbReference type="RefSeq" id="WP_046441767.1">
    <property type="nucleotide sequence ID" value="NZ_CAUERS010000086.1"/>
</dbReference>
<dbReference type="InterPro" id="IPR004776">
    <property type="entry name" value="Mem_transp_PIN-like"/>
</dbReference>
<sequence length="305" mass="33109">MAEVLSKAIGLICIILLGYILKRVGFFGPKDYVLVSKIVFNITFPATIIASFSNFIMDSSLLWLIVIGLACNLLMSGIGYLITLKKSADEKAFYMINLAGYNIGCYTLPFIQNFLGPAGVVMTCMFDTGNSIMCTGTTYAIAKGVTGKNDTKGIGGILKTLFASIPFDVYIIMLILTSFQVRMPEFVVSISSTIGVANVFLAMFMVGMMFEMNIKKEYIKDAVVIILLRYGVAAVLSVLVYFVSPFSLEIRQVLVILLCGPIPAMAPVFTEKCKGNVALSSMVNSITIVLSTVIITTLLAVMDIT</sequence>
<dbReference type="PANTHER" id="PTHR36838">
    <property type="entry name" value="AUXIN EFFLUX CARRIER FAMILY PROTEIN"/>
    <property type="match status" value="1"/>
</dbReference>
<keyword evidence="6 8" id="KW-1133">Transmembrane helix</keyword>
<comment type="similarity">
    <text evidence="2">Belongs to the auxin efflux carrier (TC 2.A.69) family.</text>
</comment>
<keyword evidence="7 8" id="KW-0472">Membrane</keyword>
<proteinExistence type="inferred from homology"/>
<evidence type="ECO:0000256" key="1">
    <source>
        <dbReference type="ARBA" id="ARBA00004651"/>
    </source>
</evidence>
<dbReference type="Pfam" id="PF03547">
    <property type="entry name" value="Mem_trans"/>
    <property type="match status" value="1"/>
</dbReference>
<evidence type="ECO:0000256" key="3">
    <source>
        <dbReference type="ARBA" id="ARBA00022448"/>
    </source>
</evidence>
<dbReference type="PANTHER" id="PTHR36838:SF3">
    <property type="entry name" value="TRANSPORTER AUXIN EFFLUX CARRIER EC FAMILY"/>
    <property type="match status" value="1"/>
</dbReference>
<dbReference type="OrthoDB" id="3238334at2"/>
<evidence type="ECO:0000256" key="4">
    <source>
        <dbReference type="ARBA" id="ARBA00022475"/>
    </source>
</evidence>
<feature type="transmembrane region" description="Helical" evidence="8">
    <location>
        <begin position="161"/>
        <end position="180"/>
    </location>
</feature>
<evidence type="ECO:0000256" key="6">
    <source>
        <dbReference type="ARBA" id="ARBA00022989"/>
    </source>
</evidence>
<feature type="transmembrane region" description="Helical" evidence="8">
    <location>
        <begin position="222"/>
        <end position="244"/>
    </location>
</feature>
<name>A0A0M2NQJ1_9FIRM</name>
<dbReference type="EMBL" id="LAYJ01000002">
    <property type="protein sequence ID" value="KKI52475.1"/>
    <property type="molecule type" value="Genomic_DNA"/>
</dbReference>
<keyword evidence="10" id="KW-1185">Reference proteome</keyword>
<feature type="transmembrane region" description="Helical" evidence="8">
    <location>
        <begin position="6"/>
        <end position="26"/>
    </location>
</feature>
<accession>A0A0M2NQJ1</accession>
<keyword evidence="4" id="KW-1003">Cell membrane</keyword>
<dbReference type="AlphaFoldDB" id="A0A0M2NQJ1"/>
<keyword evidence="3" id="KW-0813">Transport</keyword>
<gene>
    <name evidence="9" type="ORF">CHK_0009</name>
</gene>
<evidence type="ECO:0000256" key="8">
    <source>
        <dbReference type="SAM" id="Phobius"/>
    </source>
</evidence>
<evidence type="ECO:0000256" key="5">
    <source>
        <dbReference type="ARBA" id="ARBA00022692"/>
    </source>
</evidence>
<organism evidence="9 10">
    <name type="scientific">Christensenella hongkongensis</name>
    <dbReference type="NCBI Taxonomy" id="270498"/>
    <lineage>
        <taxon>Bacteria</taxon>
        <taxon>Bacillati</taxon>
        <taxon>Bacillota</taxon>
        <taxon>Clostridia</taxon>
        <taxon>Christensenellales</taxon>
        <taxon>Christensenellaceae</taxon>
        <taxon>Christensenella</taxon>
    </lineage>
</organism>
<feature type="transmembrane region" description="Helical" evidence="8">
    <location>
        <begin position="38"/>
        <end position="56"/>
    </location>
</feature>